<dbReference type="OrthoDB" id="121974at2"/>
<dbReference type="InterPro" id="IPR027843">
    <property type="entry name" value="DUF4440"/>
</dbReference>
<organism evidence="2 3">
    <name type="scientific">Metallibacterium scheffleri</name>
    <dbReference type="NCBI Taxonomy" id="993689"/>
    <lineage>
        <taxon>Bacteria</taxon>
        <taxon>Pseudomonadati</taxon>
        <taxon>Pseudomonadota</taxon>
        <taxon>Gammaproteobacteria</taxon>
        <taxon>Lysobacterales</taxon>
        <taxon>Rhodanobacteraceae</taxon>
        <taxon>Metallibacterium</taxon>
    </lineage>
</organism>
<evidence type="ECO:0000259" key="1">
    <source>
        <dbReference type="Pfam" id="PF14534"/>
    </source>
</evidence>
<feature type="domain" description="DUF4440" evidence="1">
    <location>
        <begin position="10"/>
        <end position="116"/>
    </location>
</feature>
<sequence length="129" mass="14201">MHAAAAEIALRTAETALLKAQQRGDRDAMAALLAADFEEIGSSGRHYDRASILAAIGSAKIGSAQLEDFEISDFRLRQLAKDLVLVHFRTRLRRGDSVLHSARSSLWRREDGLWRMAFHQGTPCAQGVA</sequence>
<protein>
    <recommendedName>
        <fullName evidence="1">DUF4440 domain-containing protein</fullName>
    </recommendedName>
</protein>
<name>A0A4S3KHC6_9GAMM</name>
<gene>
    <name evidence="2" type="ORF">B1806_13595</name>
</gene>
<comment type="caution">
    <text evidence="2">The sequence shown here is derived from an EMBL/GenBank/DDBJ whole genome shotgun (WGS) entry which is preliminary data.</text>
</comment>
<reference evidence="2 3" key="1">
    <citation type="submission" date="2017-02" db="EMBL/GenBank/DDBJ databases">
        <title>Whole genome sequencing of Metallibacterium scheffleri DSM 24874 (T).</title>
        <authorList>
            <person name="Kumar S."/>
            <person name="Patil P."/>
            <person name="Patil P.B."/>
        </authorList>
    </citation>
    <scope>NUCLEOTIDE SEQUENCE [LARGE SCALE GENOMIC DNA]</scope>
    <source>
        <strain evidence="2 3">DSM 24874</strain>
    </source>
</reference>
<dbReference type="Gene3D" id="3.10.450.50">
    <property type="match status" value="1"/>
</dbReference>
<dbReference type="SUPFAM" id="SSF54427">
    <property type="entry name" value="NTF2-like"/>
    <property type="match status" value="1"/>
</dbReference>
<dbReference type="STRING" id="993689.GCA_002077135_02228"/>
<dbReference type="Pfam" id="PF14534">
    <property type="entry name" value="DUF4440"/>
    <property type="match status" value="1"/>
</dbReference>
<dbReference type="InterPro" id="IPR032710">
    <property type="entry name" value="NTF2-like_dom_sf"/>
</dbReference>
<dbReference type="RefSeq" id="WP_081127739.1">
    <property type="nucleotide sequence ID" value="NZ_LDOS01000002.1"/>
</dbReference>
<dbReference type="AlphaFoldDB" id="A0A4S3KHC6"/>
<proteinExistence type="predicted"/>
<dbReference type="Proteomes" id="UP000307749">
    <property type="component" value="Unassembled WGS sequence"/>
</dbReference>
<evidence type="ECO:0000313" key="3">
    <source>
        <dbReference type="Proteomes" id="UP000307749"/>
    </source>
</evidence>
<keyword evidence="3" id="KW-1185">Reference proteome</keyword>
<evidence type="ECO:0000313" key="2">
    <source>
        <dbReference type="EMBL" id="THD08095.1"/>
    </source>
</evidence>
<accession>A0A4S3KHC6</accession>
<dbReference type="EMBL" id="MWQO01000052">
    <property type="protein sequence ID" value="THD08095.1"/>
    <property type="molecule type" value="Genomic_DNA"/>
</dbReference>